<name>A0ABT1HYN4_STRSD</name>
<dbReference type="Proteomes" id="UP001205311">
    <property type="component" value="Unassembled WGS sequence"/>
</dbReference>
<dbReference type="InterPro" id="IPR000515">
    <property type="entry name" value="MetI-like"/>
</dbReference>
<dbReference type="SUPFAM" id="SSF160964">
    <property type="entry name" value="MalF N-terminal region-like"/>
    <property type="match status" value="1"/>
</dbReference>
<feature type="domain" description="ABC transmembrane type-1" evidence="9">
    <location>
        <begin position="91"/>
        <end position="318"/>
    </location>
</feature>
<feature type="transmembrane region" description="Helical" evidence="7">
    <location>
        <begin position="297"/>
        <end position="319"/>
    </location>
</feature>
<evidence type="ECO:0000256" key="1">
    <source>
        <dbReference type="ARBA" id="ARBA00004651"/>
    </source>
</evidence>
<evidence type="ECO:0000313" key="11">
    <source>
        <dbReference type="Proteomes" id="UP001205311"/>
    </source>
</evidence>
<protein>
    <submittedName>
        <fullName evidence="10">Carbohydrate ABC transporter membrane protein 1, CUT1 family (TC 3.A.1.1.-)</fullName>
    </submittedName>
</protein>
<dbReference type="Pfam" id="PF00528">
    <property type="entry name" value="BPD_transp_1"/>
    <property type="match status" value="1"/>
</dbReference>
<dbReference type="PANTHER" id="PTHR30193">
    <property type="entry name" value="ABC TRANSPORTER PERMEASE PROTEIN"/>
    <property type="match status" value="1"/>
</dbReference>
<dbReference type="InterPro" id="IPR035906">
    <property type="entry name" value="MetI-like_sf"/>
</dbReference>
<comment type="similarity">
    <text evidence="7">Belongs to the binding-protein-dependent transport system permease family.</text>
</comment>
<keyword evidence="4 7" id="KW-0812">Transmembrane</keyword>
<keyword evidence="6 7" id="KW-0472">Membrane</keyword>
<dbReference type="PANTHER" id="PTHR30193:SF1">
    <property type="entry name" value="ABC TRANSPORTER PERMEASE PROTEIN YESP-RELATED"/>
    <property type="match status" value="1"/>
</dbReference>
<dbReference type="EMBL" id="JAMTCP010000029">
    <property type="protein sequence ID" value="MCP2260631.1"/>
    <property type="molecule type" value="Genomic_DNA"/>
</dbReference>
<organism evidence="10 11">
    <name type="scientific">Streptoalloteichus tenebrarius (strain ATCC 17920 / DSM 40477 / JCM 4838 / CBS 697.72 / NBRC 16177 / NCIMB 11028 / NRRL B-12390 / A12253. 1 / ISP 5477)</name>
    <name type="common">Streptomyces tenebrarius</name>
    <dbReference type="NCBI Taxonomy" id="1933"/>
    <lineage>
        <taxon>Bacteria</taxon>
        <taxon>Bacillati</taxon>
        <taxon>Actinomycetota</taxon>
        <taxon>Actinomycetes</taxon>
        <taxon>Pseudonocardiales</taxon>
        <taxon>Pseudonocardiaceae</taxon>
        <taxon>Streptoalloteichus</taxon>
    </lineage>
</organism>
<feature type="transmembrane region" description="Helical" evidence="7">
    <location>
        <begin position="185"/>
        <end position="205"/>
    </location>
</feature>
<dbReference type="Gene3D" id="1.10.3720.10">
    <property type="entry name" value="MetI-like"/>
    <property type="match status" value="1"/>
</dbReference>
<proteinExistence type="inferred from homology"/>
<comment type="caution">
    <text evidence="10">The sequence shown here is derived from an EMBL/GenBank/DDBJ whole genome shotgun (WGS) entry which is preliminary data.</text>
</comment>
<keyword evidence="2 7" id="KW-0813">Transport</keyword>
<evidence type="ECO:0000256" key="4">
    <source>
        <dbReference type="ARBA" id="ARBA00022692"/>
    </source>
</evidence>
<keyword evidence="11" id="KW-1185">Reference proteome</keyword>
<reference evidence="10 11" key="1">
    <citation type="submission" date="2022-06" db="EMBL/GenBank/DDBJ databases">
        <title>Genomic Encyclopedia of Archaeal and Bacterial Type Strains, Phase II (KMG-II): from individual species to whole genera.</title>
        <authorList>
            <person name="Goeker M."/>
        </authorList>
    </citation>
    <scope>NUCLEOTIDE SEQUENCE [LARGE SCALE GENOMIC DNA]</scope>
    <source>
        <strain evidence="10 11">DSM 40477</strain>
    </source>
</reference>
<keyword evidence="5 7" id="KW-1133">Transmembrane helix</keyword>
<evidence type="ECO:0000256" key="5">
    <source>
        <dbReference type="ARBA" id="ARBA00022989"/>
    </source>
</evidence>
<accession>A0ABT1HYN4</accession>
<feature type="transmembrane region" description="Helical" evidence="7">
    <location>
        <begin position="95"/>
        <end position="117"/>
    </location>
</feature>
<evidence type="ECO:0000256" key="2">
    <source>
        <dbReference type="ARBA" id="ARBA00022448"/>
    </source>
</evidence>
<evidence type="ECO:0000313" key="10">
    <source>
        <dbReference type="EMBL" id="MCP2260631.1"/>
    </source>
</evidence>
<dbReference type="CDD" id="cd06261">
    <property type="entry name" value="TM_PBP2"/>
    <property type="match status" value="1"/>
</dbReference>
<feature type="transmembrane region" description="Helical" evidence="7">
    <location>
        <begin position="129"/>
        <end position="149"/>
    </location>
</feature>
<dbReference type="SUPFAM" id="SSF161098">
    <property type="entry name" value="MetI-like"/>
    <property type="match status" value="1"/>
</dbReference>
<dbReference type="InterPro" id="IPR051393">
    <property type="entry name" value="ABC_transporter_permease"/>
</dbReference>
<feature type="transmembrane region" description="Helical" evidence="7">
    <location>
        <begin position="226"/>
        <end position="250"/>
    </location>
</feature>
<evidence type="ECO:0000256" key="8">
    <source>
        <dbReference type="SAM" id="MobiDB-lite"/>
    </source>
</evidence>
<sequence>MSSTMTTTVDRAPAPADPGPPVPRRRRRRRLVALGFLAPAVLGFGLFFAYPLVATVFFSFTRSDGLNPPEWVGPRNYVHLVTSDPVAHTAAANTLWLVVVLTVLRVVFALGVASVLARIRRGAGFFRTVFYLPALAPPVAATLAFVFLFNPGTGPVNAGLRAIGIDSPPGWFTDPAWAKPSLTLLMLWCSGELTIIILAALLDVPTELYEAAALDGAGAWSRFRHVTLPSIAPVLLFGVVNSVILALQFFTQAVVGGSVASGGAEMAGHSKNLGWPGNSTLTFPAWLYQQGFRYFNMGYAAAMCTVLFLVSFACTVVLIRRLRSAAGTGEAR</sequence>
<evidence type="ECO:0000256" key="3">
    <source>
        <dbReference type="ARBA" id="ARBA00022475"/>
    </source>
</evidence>
<dbReference type="PROSITE" id="PS50928">
    <property type="entry name" value="ABC_TM1"/>
    <property type="match status" value="1"/>
</dbReference>
<evidence type="ECO:0000256" key="6">
    <source>
        <dbReference type="ARBA" id="ARBA00023136"/>
    </source>
</evidence>
<keyword evidence="3" id="KW-1003">Cell membrane</keyword>
<gene>
    <name evidence="10" type="ORF">LX15_004350</name>
</gene>
<evidence type="ECO:0000259" key="9">
    <source>
        <dbReference type="PROSITE" id="PS50928"/>
    </source>
</evidence>
<feature type="transmembrane region" description="Helical" evidence="7">
    <location>
        <begin position="31"/>
        <end position="60"/>
    </location>
</feature>
<feature type="region of interest" description="Disordered" evidence="8">
    <location>
        <begin position="1"/>
        <end position="24"/>
    </location>
</feature>
<comment type="subcellular location">
    <subcellularLocation>
        <location evidence="1 7">Cell membrane</location>
        <topology evidence="1 7">Multi-pass membrane protein</topology>
    </subcellularLocation>
</comment>
<evidence type="ECO:0000256" key="7">
    <source>
        <dbReference type="RuleBase" id="RU363032"/>
    </source>
</evidence>